<accession>A0A200R8S0</accession>
<dbReference type="SUPFAM" id="SSF53335">
    <property type="entry name" value="S-adenosyl-L-methionine-dependent methyltransferases"/>
    <property type="match status" value="1"/>
</dbReference>
<dbReference type="STRING" id="56857.A0A200R8S0"/>
<comment type="caution">
    <text evidence="2">The sequence shown here is derived from an EMBL/GenBank/DDBJ whole genome shotgun (WGS) entry which is preliminary data.</text>
</comment>
<sequence length="215" mass="24722">MPSRKKKKERWISHYSSSHKILLVGEGDFSFSACLARAFRSATNMVATSFDSQGALLTKHWSSIPHIEELRRLGCLVLHDVDVHDMRWDPRLEGMKFDIIVFNFPHAGHFPSLRERDASLIKEHKKLITGFFKSSSKMLSEDGEVHVAHRDDYPYNTWEIEKLANKAGLGLIEKVEFRKADYPGYHNKRGGGIQSNKKFPLGDYSFTFKFSPLYS</sequence>
<dbReference type="Pfam" id="PF10354">
    <property type="entry name" value="BMT5-like"/>
    <property type="match status" value="1"/>
</dbReference>
<dbReference type="PANTHER" id="PTHR11538:SF64">
    <property type="entry name" value="25S RRNA (URIDINE-N(3))-METHYLTRANSFERASE BMT5-LIKE DOMAIN-CONTAINING PROTEIN"/>
    <property type="match status" value="1"/>
</dbReference>
<dbReference type="PANTHER" id="PTHR11538">
    <property type="entry name" value="PHENYLALANYL-TRNA SYNTHETASE"/>
    <property type="match status" value="1"/>
</dbReference>
<organism evidence="2 3">
    <name type="scientific">Macleaya cordata</name>
    <name type="common">Five-seeded plume-poppy</name>
    <name type="synonym">Bocconia cordata</name>
    <dbReference type="NCBI Taxonomy" id="56857"/>
    <lineage>
        <taxon>Eukaryota</taxon>
        <taxon>Viridiplantae</taxon>
        <taxon>Streptophyta</taxon>
        <taxon>Embryophyta</taxon>
        <taxon>Tracheophyta</taxon>
        <taxon>Spermatophyta</taxon>
        <taxon>Magnoliopsida</taxon>
        <taxon>Ranunculales</taxon>
        <taxon>Papaveraceae</taxon>
        <taxon>Papaveroideae</taxon>
        <taxon>Macleaya</taxon>
    </lineage>
</organism>
<gene>
    <name evidence="2" type="ORF">BVC80_4475g1</name>
</gene>
<dbReference type="GO" id="GO:0070042">
    <property type="term" value="F:rRNA (uridine-N3-)-methyltransferase activity"/>
    <property type="evidence" value="ECO:0007669"/>
    <property type="project" value="InterPro"/>
</dbReference>
<protein>
    <recommendedName>
        <fullName evidence="1">25S rRNA (uridine-N(3))-methyltransferase BMT5-like domain-containing protein</fullName>
    </recommendedName>
</protein>
<dbReference type="GO" id="GO:0005737">
    <property type="term" value="C:cytoplasm"/>
    <property type="evidence" value="ECO:0007669"/>
    <property type="project" value="TreeGrafter"/>
</dbReference>
<dbReference type="FunFam" id="3.40.50.150:FF:000440">
    <property type="entry name" value="Os09g0479300 protein"/>
    <property type="match status" value="1"/>
</dbReference>
<dbReference type="OMA" id="RTFGSAC"/>
<evidence type="ECO:0000313" key="3">
    <source>
        <dbReference type="Proteomes" id="UP000195402"/>
    </source>
</evidence>
<dbReference type="EMBL" id="MVGT01000256">
    <property type="protein sequence ID" value="OVA19122.1"/>
    <property type="molecule type" value="Genomic_DNA"/>
</dbReference>
<name>A0A200R8S0_MACCD</name>
<dbReference type="InterPro" id="IPR029063">
    <property type="entry name" value="SAM-dependent_MTases_sf"/>
</dbReference>
<dbReference type="InterPro" id="IPR019446">
    <property type="entry name" value="BMT5-like"/>
</dbReference>
<feature type="domain" description="25S rRNA (uridine-N(3))-methyltransferase BMT5-like" evidence="1">
    <location>
        <begin position="22"/>
        <end position="189"/>
    </location>
</feature>
<reference evidence="2 3" key="1">
    <citation type="journal article" date="2017" name="Mol. Plant">
        <title>The Genome of Medicinal Plant Macleaya cordata Provides New Insights into Benzylisoquinoline Alkaloids Metabolism.</title>
        <authorList>
            <person name="Liu X."/>
            <person name="Liu Y."/>
            <person name="Huang P."/>
            <person name="Ma Y."/>
            <person name="Qing Z."/>
            <person name="Tang Q."/>
            <person name="Cao H."/>
            <person name="Cheng P."/>
            <person name="Zheng Y."/>
            <person name="Yuan Z."/>
            <person name="Zhou Y."/>
            <person name="Liu J."/>
            <person name="Tang Z."/>
            <person name="Zhuo Y."/>
            <person name="Zhang Y."/>
            <person name="Yu L."/>
            <person name="Huang J."/>
            <person name="Yang P."/>
            <person name="Peng Q."/>
            <person name="Zhang J."/>
            <person name="Jiang W."/>
            <person name="Zhang Z."/>
            <person name="Lin K."/>
            <person name="Ro D.K."/>
            <person name="Chen X."/>
            <person name="Xiong X."/>
            <person name="Shang Y."/>
            <person name="Huang S."/>
            <person name="Zeng J."/>
        </authorList>
    </citation>
    <scope>NUCLEOTIDE SEQUENCE [LARGE SCALE GENOMIC DNA]</scope>
    <source>
        <strain evidence="3">cv. BLH2017</strain>
        <tissue evidence="2">Root</tissue>
    </source>
</reference>
<dbReference type="InParanoid" id="A0A200R8S0"/>
<dbReference type="FunCoup" id="A0A200R8S0">
    <property type="interactions" value="243"/>
</dbReference>
<proteinExistence type="predicted"/>
<dbReference type="Proteomes" id="UP000195402">
    <property type="component" value="Unassembled WGS sequence"/>
</dbReference>
<keyword evidence="3" id="KW-1185">Reference proteome</keyword>
<evidence type="ECO:0000313" key="2">
    <source>
        <dbReference type="EMBL" id="OVA19122.1"/>
    </source>
</evidence>
<evidence type="ECO:0000259" key="1">
    <source>
        <dbReference type="Pfam" id="PF10354"/>
    </source>
</evidence>
<dbReference type="OrthoDB" id="273345at2759"/>
<dbReference type="AlphaFoldDB" id="A0A200R8S0"/>
<dbReference type="GO" id="GO:0070475">
    <property type="term" value="P:rRNA base methylation"/>
    <property type="evidence" value="ECO:0007669"/>
    <property type="project" value="InterPro"/>
</dbReference>
<dbReference type="Gene3D" id="3.40.50.150">
    <property type="entry name" value="Vaccinia Virus protein VP39"/>
    <property type="match status" value="1"/>
</dbReference>